<reference evidence="1" key="1">
    <citation type="submission" date="2023-04" db="EMBL/GenBank/DDBJ databases">
        <title>Ambrosiozyma monospora NBRC 10751.</title>
        <authorList>
            <person name="Ichikawa N."/>
            <person name="Sato H."/>
            <person name="Tonouchi N."/>
        </authorList>
    </citation>
    <scope>NUCLEOTIDE SEQUENCE</scope>
    <source>
        <strain evidence="1">NBRC 10751</strain>
    </source>
</reference>
<evidence type="ECO:0000313" key="2">
    <source>
        <dbReference type="Proteomes" id="UP001165064"/>
    </source>
</evidence>
<protein>
    <submittedName>
        <fullName evidence="1">Unnamed protein product</fullName>
    </submittedName>
</protein>
<gene>
    <name evidence="1" type="ORF">Amon02_000377200</name>
</gene>
<organism evidence="1 2">
    <name type="scientific">Ambrosiozyma monospora</name>
    <name type="common">Yeast</name>
    <name type="synonym">Endomycopsis monosporus</name>
    <dbReference type="NCBI Taxonomy" id="43982"/>
    <lineage>
        <taxon>Eukaryota</taxon>
        <taxon>Fungi</taxon>
        <taxon>Dikarya</taxon>
        <taxon>Ascomycota</taxon>
        <taxon>Saccharomycotina</taxon>
        <taxon>Pichiomycetes</taxon>
        <taxon>Pichiales</taxon>
        <taxon>Pichiaceae</taxon>
        <taxon>Ambrosiozyma</taxon>
    </lineage>
</organism>
<dbReference type="Proteomes" id="UP001165064">
    <property type="component" value="Unassembled WGS sequence"/>
</dbReference>
<name>A0ACB5T1T6_AMBMO</name>
<sequence length="125" mass="14052">MFSRILNNSVSKTRLISNSRPITSKNLSSTFNLRTPLPVRLLSSGINGMDDYESKIYQILEERLEPKSLSVRDISGGCGSMFAISVESGKFKGLTMVKQHRLVNEILKDEIAKWHGLQLKTKVVK</sequence>
<keyword evidence="2" id="KW-1185">Reference proteome</keyword>
<dbReference type="EMBL" id="BSXS01002448">
    <property type="protein sequence ID" value="GME79115.1"/>
    <property type="molecule type" value="Genomic_DNA"/>
</dbReference>
<accession>A0ACB5T1T6</accession>
<comment type="caution">
    <text evidence="1">The sequence shown here is derived from an EMBL/GenBank/DDBJ whole genome shotgun (WGS) entry which is preliminary data.</text>
</comment>
<proteinExistence type="predicted"/>
<evidence type="ECO:0000313" key="1">
    <source>
        <dbReference type="EMBL" id="GME79115.1"/>
    </source>
</evidence>